<keyword evidence="3" id="KW-0732">Signal</keyword>
<comment type="similarity">
    <text evidence="2">Belongs to the thioredoxin family. DsbA subfamily.</text>
</comment>
<evidence type="ECO:0000256" key="3">
    <source>
        <dbReference type="ARBA" id="ARBA00022729"/>
    </source>
</evidence>
<evidence type="ECO:0000259" key="7">
    <source>
        <dbReference type="PROSITE" id="PS51352"/>
    </source>
</evidence>
<dbReference type="EMBL" id="LAXI01000011">
    <property type="protein sequence ID" value="KRS16788.1"/>
    <property type="molecule type" value="Genomic_DNA"/>
</dbReference>
<dbReference type="OrthoDB" id="8478320at2"/>
<dbReference type="PANTHER" id="PTHR13887:SF14">
    <property type="entry name" value="DISULFIDE BOND FORMATION PROTEIN D"/>
    <property type="match status" value="1"/>
</dbReference>
<dbReference type="Proteomes" id="UP000051401">
    <property type="component" value="Unassembled WGS sequence"/>
</dbReference>
<keyword evidence="10" id="KW-1185">Reference proteome</keyword>
<protein>
    <submittedName>
        <fullName evidence="8 9">Thiol-disulfide oxidoreductase</fullName>
    </submittedName>
</protein>
<dbReference type="PANTHER" id="PTHR13887">
    <property type="entry name" value="GLUTATHIONE S-TRANSFERASE KAPPA"/>
    <property type="match status" value="1"/>
</dbReference>
<keyword evidence="4" id="KW-0560">Oxidoreductase</keyword>
<accession>A0A0T5P6T4</accession>
<organism evidence="8 10">
    <name type="scientific">Roseovarius indicus</name>
    <dbReference type="NCBI Taxonomy" id="540747"/>
    <lineage>
        <taxon>Bacteria</taxon>
        <taxon>Pseudomonadati</taxon>
        <taxon>Pseudomonadota</taxon>
        <taxon>Alphaproteobacteria</taxon>
        <taxon>Rhodobacterales</taxon>
        <taxon>Roseobacteraceae</taxon>
        <taxon>Roseovarius</taxon>
    </lineage>
</organism>
<evidence type="ECO:0000256" key="5">
    <source>
        <dbReference type="ARBA" id="ARBA00023157"/>
    </source>
</evidence>
<keyword evidence="5" id="KW-1015">Disulfide bond</keyword>
<dbReference type="PATRIC" id="fig|540747.5.peg.980"/>
<dbReference type="KEGG" id="rid:RIdsm_00092"/>
<evidence type="ECO:0000256" key="1">
    <source>
        <dbReference type="ARBA" id="ARBA00003565"/>
    </source>
</evidence>
<evidence type="ECO:0000256" key="6">
    <source>
        <dbReference type="ARBA" id="ARBA00023284"/>
    </source>
</evidence>
<dbReference type="Proteomes" id="UP000325785">
    <property type="component" value="Chromosome"/>
</dbReference>
<evidence type="ECO:0000313" key="9">
    <source>
        <dbReference type="EMBL" id="QEW24315.1"/>
    </source>
</evidence>
<dbReference type="AlphaFoldDB" id="A0A0T5P6T4"/>
<evidence type="ECO:0000256" key="4">
    <source>
        <dbReference type="ARBA" id="ARBA00023002"/>
    </source>
</evidence>
<dbReference type="CDD" id="cd02972">
    <property type="entry name" value="DsbA_family"/>
    <property type="match status" value="1"/>
</dbReference>
<dbReference type="PROSITE" id="PS51352">
    <property type="entry name" value="THIOREDOXIN_2"/>
    <property type="match status" value="1"/>
</dbReference>
<dbReference type="SUPFAM" id="SSF52833">
    <property type="entry name" value="Thioredoxin-like"/>
    <property type="match status" value="1"/>
</dbReference>
<gene>
    <name evidence="9" type="primary">bdbD_1</name>
    <name evidence="9" type="ORF">RIdsm_00092</name>
    <name evidence="8" type="ORF">XM52_16285</name>
</gene>
<dbReference type="InterPro" id="IPR013766">
    <property type="entry name" value="Thioredoxin_domain"/>
</dbReference>
<feature type="domain" description="Thioredoxin" evidence="7">
    <location>
        <begin position="40"/>
        <end position="235"/>
    </location>
</feature>
<dbReference type="RefSeq" id="WP_057817417.1">
    <property type="nucleotide sequence ID" value="NZ_CP031598.1"/>
</dbReference>
<dbReference type="GO" id="GO:0016491">
    <property type="term" value="F:oxidoreductase activity"/>
    <property type="evidence" value="ECO:0007669"/>
    <property type="project" value="UniProtKB-KW"/>
</dbReference>
<reference evidence="9 11" key="2">
    <citation type="submission" date="2018-08" db="EMBL/GenBank/DDBJ databases">
        <title>Genetic Globetrotter - A new plasmid hitch-hiking vast phylogenetic and geographic distances.</title>
        <authorList>
            <person name="Vollmers J."/>
            <person name="Petersen J."/>
        </authorList>
    </citation>
    <scope>NUCLEOTIDE SEQUENCE [LARGE SCALE GENOMIC DNA]</scope>
    <source>
        <strain evidence="9 11">DSM 26383</strain>
    </source>
</reference>
<evidence type="ECO:0000313" key="8">
    <source>
        <dbReference type="EMBL" id="KRS16788.1"/>
    </source>
</evidence>
<proteinExistence type="inferred from homology"/>
<dbReference type="InterPro" id="IPR036249">
    <property type="entry name" value="Thioredoxin-like_sf"/>
</dbReference>
<dbReference type="Gene3D" id="3.40.30.10">
    <property type="entry name" value="Glutaredoxin"/>
    <property type="match status" value="1"/>
</dbReference>
<keyword evidence="6" id="KW-0676">Redox-active center</keyword>
<dbReference type="InterPro" id="IPR012336">
    <property type="entry name" value="Thioredoxin-like_fold"/>
</dbReference>
<evidence type="ECO:0000313" key="10">
    <source>
        <dbReference type="Proteomes" id="UP000051401"/>
    </source>
</evidence>
<evidence type="ECO:0000313" key="11">
    <source>
        <dbReference type="Proteomes" id="UP000325785"/>
    </source>
</evidence>
<comment type="function">
    <text evidence="1">May be required for disulfide bond formation in some proteins.</text>
</comment>
<dbReference type="Pfam" id="PF13462">
    <property type="entry name" value="Thioredoxin_4"/>
    <property type="match status" value="1"/>
</dbReference>
<name>A0A0T5P6T4_9RHOB</name>
<evidence type="ECO:0000256" key="2">
    <source>
        <dbReference type="ARBA" id="ARBA00005791"/>
    </source>
</evidence>
<sequence>MNRMIVSGGLALALVAGLAWWLNSAPTPAQSELPFAAVNAQESDAETEEGAEAAEEEIDTSTIVEMSMGNPDAEVTLIEYASFTCPHCANFHQNQFKELKADYIDTDKINFIYRDVYFDRYGLWAAMVARCGGQERFFGISDMLYTQQRDWIGNGQDPVAIADRLRKIGKVAGLDDDQLEACLTDNQKAKTLVAWYQENAEEDDITSTPTLVINGEKHSNMAYDELKEVLDEALGE</sequence>
<dbReference type="EMBL" id="CP031598">
    <property type="protein sequence ID" value="QEW24315.1"/>
    <property type="molecule type" value="Genomic_DNA"/>
</dbReference>
<reference evidence="8 10" key="1">
    <citation type="submission" date="2015-04" db="EMBL/GenBank/DDBJ databases">
        <title>The draft genome sequence of Roseovarius indicus B108T.</title>
        <authorList>
            <person name="Li G."/>
            <person name="Lai Q."/>
            <person name="Shao Z."/>
            <person name="Yan P."/>
        </authorList>
    </citation>
    <scope>NUCLEOTIDE SEQUENCE [LARGE SCALE GENOMIC DNA]</scope>
    <source>
        <strain evidence="8 10">B108</strain>
    </source>
</reference>
<dbReference type="STRING" id="540747.SAMN04488031_102110"/>